<dbReference type="Proteomes" id="UP001187192">
    <property type="component" value="Unassembled WGS sequence"/>
</dbReference>
<organism evidence="1 2">
    <name type="scientific">Ficus carica</name>
    <name type="common">Common fig</name>
    <dbReference type="NCBI Taxonomy" id="3494"/>
    <lineage>
        <taxon>Eukaryota</taxon>
        <taxon>Viridiplantae</taxon>
        <taxon>Streptophyta</taxon>
        <taxon>Embryophyta</taxon>
        <taxon>Tracheophyta</taxon>
        <taxon>Spermatophyta</taxon>
        <taxon>Magnoliopsida</taxon>
        <taxon>eudicotyledons</taxon>
        <taxon>Gunneridae</taxon>
        <taxon>Pentapetalae</taxon>
        <taxon>rosids</taxon>
        <taxon>fabids</taxon>
        <taxon>Rosales</taxon>
        <taxon>Moraceae</taxon>
        <taxon>Ficeae</taxon>
        <taxon>Ficus</taxon>
    </lineage>
</organism>
<evidence type="ECO:0000313" key="1">
    <source>
        <dbReference type="EMBL" id="GMN47864.1"/>
    </source>
</evidence>
<dbReference type="AlphaFoldDB" id="A0AA88A1E8"/>
<comment type="caution">
    <text evidence="1">The sequence shown here is derived from an EMBL/GenBank/DDBJ whole genome shotgun (WGS) entry which is preliminary data.</text>
</comment>
<name>A0AA88A1E8_FICCA</name>
<protein>
    <submittedName>
        <fullName evidence="1">Uncharacterized protein</fullName>
    </submittedName>
</protein>
<dbReference type="EMBL" id="BTGU01000026">
    <property type="protein sequence ID" value="GMN47864.1"/>
    <property type="molecule type" value="Genomic_DNA"/>
</dbReference>
<reference evidence="1" key="1">
    <citation type="submission" date="2023-07" db="EMBL/GenBank/DDBJ databases">
        <title>draft genome sequence of fig (Ficus carica).</title>
        <authorList>
            <person name="Takahashi T."/>
            <person name="Nishimura K."/>
        </authorList>
    </citation>
    <scope>NUCLEOTIDE SEQUENCE</scope>
</reference>
<accession>A0AA88A1E8</accession>
<proteinExistence type="predicted"/>
<sequence>MQFLVRFAARFLHDSPLDSCMILSSTPVRFLHDPPLFPAISGDNFSDFPAHLLVGDLCVAISVGVTSPVTILSCDDEWIEGIVGAFWEFSLN</sequence>
<gene>
    <name evidence="1" type="ORF">TIFTF001_017038</name>
</gene>
<keyword evidence="2" id="KW-1185">Reference proteome</keyword>
<evidence type="ECO:0000313" key="2">
    <source>
        <dbReference type="Proteomes" id="UP001187192"/>
    </source>
</evidence>